<evidence type="ECO:0000313" key="1">
    <source>
        <dbReference type="EMBL" id="MFF3568638.1"/>
    </source>
</evidence>
<accession>A0ABW6RX85</accession>
<proteinExistence type="predicted"/>
<reference evidence="1 2" key="1">
    <citation type="submission" date="2024-10" db="EMBL/GenBank/DDBJ databases">
        <title>The Natural Products Discovery Center: Release of the First 8490 Sequenced Strains for Exploring Actinobacteria Biosynthetic Diversity.</title>
        <authorList>
            <person name="Kalkreuter E."/>
            <person name="Kautsar S.A."/>
            <person name="Yang D."/>
            <person name="Bader C.D."/>
            <person name="Teijaro C.N."/>
            <person name="Fluegel L."/>
            <person name="Davis C.M."/>
            <person name="Simpson J.R."/>
            <person name="Lauterbach L."/>
            <person name="Steele A.D."/>
            <person name="Gui C."/>
            <person name="Meng S."/>
            <person name="Li G."/>
            <person name="Viehrig K."/>
            <person name="Ye F."/>
            <person name="Su P."/>
            <person name="Kiefer A.F."/>
            <person name="Nichols A."/>
            <person name="Cepeda A.J."/>
            <person name="Yan W."/>
            <person name="Fan B."/>
            <person name="Jiang Y."/>
            <person name="Adhikari A."/>
            <person name="Zheng C.-J."/>
            <person name="Schuster L."/>
            <person name="Cowan T.M."/>
            <person name="Smanski M.J."/>
            <person name="Chevrette M.G."/>
            <person name="De Carvalho L.P.S."/>
            <person name="Shen B."/>
        </authorList>
    </citation>
    <scope>NUCLEOTIDE SEQUENCE [LARGE SCALE GENOMIC DNA]</scope>
    <source>
        <strain evidence="1 2">NPDC002593</strain>
    </source>
</reference>
<dbReference type="RefSeq" id="WP_157186297.1">
    <property type="nucleotide sequence ID" value="NZ_JBIAQY010000004.1"/>
</dbReference>
<name>A0ABW6RX85_9NOCA</name>
<gene>
    <name evidence="1" type="ORF">ACFYXQ_12780</name>
</gene>
<protein>
    <submittedName>
        <fullName evidence="1">Uncharacterized protein</fullName>
    </submittedName>
</protein>
<organism evidence="1 2">
    <name type="scientific">Nocardia jiangxiensis</name>
    <dbReference type="NCBI Taxonomy" id="282685"/>
    <lineage>
        <taxon>Bacteria</taxon>
        <taxon>Bacillati</taxon>
        <taxon>Actinomycetota</taxon>
        <taxon>Actinomycetes</taxon>
        <taxon>Mycobacteriales</taxon>
        <taxon>Nocardiaceae</taxon>
        <taxon>Nocardia</taxon>
    </lineage>
</organism>
<sequence length="76" mass="8271">MTGLGDEFEIRLDLVGQALALRRGHDAIPFGAQDHRRNRAQRTHDLGRQIKVVQCGEKVGQDPRITLLAAGGELGA</sequence>
<dbReference type="EMBL" id="JBIAQY010000004">
    <property type="protein sequence ID" value="MFF3568638.1"/>
    <property type="molecule type" value="Genomic_DNA"/>
</dbReference>
<comment type="caution">
    <text evidence="1">The sequence shown here is derived from an EMBL/GenBank/DDBJ whole genome shotgun (WGS) entry which is preliminary data.</text>
</comment>
<keyword evidence="2" id="KW-1185">Reference proteome</keyword>
<dbReference type="Proteomes" id="UP001601992">
    <property type="component" value="Unassembled WGS sequence"/>
</dbReference>
<evidence type="ECO:0000313" key="2">
    <source>
        <dbReference type="Proteomes" id="UP001601992"/>
    </source>
</evidence>